<dbReference type="GO" id="GO:0008430">
    <property type="term" value="F:selenium binding"/>
    <property type="evidence" value="ECO:0007669"/>
    <property type="project" value="InterPro"/>
</dbReference>
<comment type="pathway">
    <text evidence="1">Organosulfur degradation.</text>
</comment>
<feature type="chain" id="PRO_5022115704" description="Methanethiol oxidase" evidence="6">
    <location>
        <begin position="27"/>
        <end position="405"/>
    </location>
</feature>
<name>A0A518GUJ6_9BACT</name>
<feature type="signal peptide" evidence="6">
    <location>
        <begin position="1"/>
        <end position="26"/>
    </location>
</feature>
<dbReference type="Gene3D" id="2.130.10.10">
    <property type="entry name" value="YVTN repeat-like/Quinoprotein amine dehydrogenase"/>
    <property type="match status" value="1"/>
</dbReference>
<evidence type="ECO:0000256" key="3">
    <source>
        <dbReference type="ARBA" id="ARBA00012510"/>
    </source>
</evidence>
<dbReference type="EMBL" id="CP036426">
    <property type="protein sequence ID" value="QDV32258.1"/>
    <property type="molecule type" value="Genomic_DNA"/>
</dbReference>
<evidence type="ECO:0000313" key="7">
    <source>
        <dbReference type="EMBL" id="QDV32258.1"/>
    </source>
</evidence>
<dbReference type="SUPFAM" id="SSF75011">
    <property type="entry name" value="3-carboxy-cis,cis-mucoante lactonizing enzyme"/>
    <property type="match status" value="1"/>
</dbReference>
<evidence type="ECO:0000256" key="5">
    <source>
        <dbReference type="ARBA" id="ARBA00047539"/>
    </source>
</evidence>
<dbReference type="Proteomes" id="UP000317835">
    <property type="component" value="Chromosome"/>
</dbReference>
<protein>
    <recommendedName>
        <fullName evidence="4">Methanethiol oxidase</fullName>
        <ecNumber evidence="3">1.8.3.4</ecNumber>
    </recommendedName>
</protein>
<dbReference type="KEGG" id="tpla:ElP_00810"/>
<dbReference type="AlphaFoldDB" id="A0A518GUJ6"/>
<dbReference type="PANTHER" id="PTHR23300:SF0">
    <property type="entry name" value="METHANETHIOL OXIDASE"/>
    <property type="match status" value="1"/>
</dbReference>
<reference evidence="7 8" key="1">
    <citation type="submission" date="2019-02" db="EMBL/GenBank/DDBJ databases">
        <title>Deep-cultivation of Planctomycetes and their phenomic and genomic characterization uncovers novel biology.</title>
        <authorList>
            <person name="Wiegand S."/>
            <person name="Jogler M."/>
            <person name="Boedeker C."/>
            <person name="Pinto D."/>
            <person name="Vollmers J."/>
            <person name="Rivas-Marin E."/>
            <person name="Kohn T."/>
            <person name="Peeters S.H."/>
            <person name="Heuer A."/>
            <person name="Rast P."/>
            <person name="Oberbeckmann S."/>
            <person name="Bunk B."/>
            <person name="Jeske O."/>
            <person name="Meyerdierks A."/>
            <person name="Storesund J.E."/>
            <person name="Kallscheuer N."/>
            <person name="Luecker S."/>
            <person name="Lage O.M."/>
            <person name="Pohl T."/>
            <person name="Merkel B.J."/>
            <person name="Hornburger P."/>
            <person name="Mueller R.-W."/>
            <person name="Bruemmer F."/>
            <person name="Labrenz M."/>
            <person name="Spormann A.M."/>
            <person name="Op den Camp H."/>
            <person name="Overmann J."/>
            <person name="Amann R."/>
            <person name="Jetten M.S.M."/>
            <person name="Mascher T."/>
            <person name="Medema M.H."/>
            <person name="Devos D.P."/>
            <person name="Kaster A.-K."/>
            <person name="Ovreas L."/>
            <person name="Rohde M."/>
            <person name="Galperin M.Y."/>
            <person name="Jogler C."/>
        </authorList>
    </citation>
    <scope>NUCLEOTIDE SEQUENCE [LARGE SCALE GENOMIC DNA]</scope>
    <source>
        <strain evidence="7 8">ElP</strain>
    </source>
</reference>
<accession>A0A518GUJ6</accession>
<dbReference type="GO" id="GO:0018549">
    <property type="term" value="F:methanethiol oxidase activity"/>
    <property type="evidence" value="ECO:0007669"/>
    <property type="project" value="UniProtKB-EC"/>
</dbReference>
<proteinExistence type="inferred from homology"/>
<keyword evidence="8" id="KW-1185">Reference proteome</keyword>
<dbReference type="InterPro" id="IPR008826">
    <property type="entry name" value="Se-bd"/>
</dbReference>
<comment type="catalytic activity">
    <reaction evidence="5">
        <text>methanethiol + O2 + H2O = hydrogen sulfide + formaldehyde + H2O2 + H(+)</text>
        <dbReference type="Rhea" id="RHEA:11812"/>
        <dbReference type="ChEBI" id="CHEBI:15377"/>
        <dbReference type="ChEBI" id="CHEBI:15378"/>
        <dbReference type="ChEBI" id="CHEBI:15379"/>
        <dbReference type="ChEBI" id="CHEBI:16007"/>
        <dbReference type="ChEBI" id="CHEBI:16240"/>
        <dbReference type="ChEBI" id="CHEBI:16842"/>
        <dbReference type="ChEBI" id="CHEBI:29919"/>
        <dbReference type="EC" id="1.8.3.4"/>
    </reaction>
</comment>
<gene>
    <name evidence="7" type="ORF">ElP_00810</name>
</gene>
<keyword evidence="6" id="KW-0732">Signal</keyword>
<organism evidence="7 8">
    <name type="scientific">Tautonia plasticadhaerens</name>
    <dbReference type="NCBI Taxonomy" id="2527974"/>
    <lineage>
        <taxon>Bacteria</taxon>
        <taxon>Pseudomonadati</taxon>
        <taxon>Planctomycetota</taxon>
        <taxon>Planctomycetia</taxon>
        <taxon>Isosphaerales</taxon>
        <taxon>Isosphaeraceae</taxon>
        <taxon>Tautonia</taxon>
    </lineage>
</organism>
<dbReference type="InterPro" id="IPR015943">
    <property type="entry name" value="WD40/YVTN_repeat-like_dom_sf"/>
</dbReference>
<evidence type="ECO:0000256" key="1">
    <source>
        <dbReference type="ARBA" id="ARBA00005177"/>
    </source>
</evidence>
<dbReference type="OrthoDB" id="9768634at2"/>
<evidence type="ECO:0000313" key="8">
    <source>
        <dbReference type="Proteomes" id="UP000317835"/>
    </source>
</evidence>
<evidence type="ECO:0000256" key="6">
    <source>
        <dbReference type="SAM" id="SignalP"/>
    </source>
</evidence>
<dbReference type="EC" id="1.8.3.4" evidence="3"/>
<dbReference type="PANTHER" id="PTHR23300">
    <property type="entry name" value="METHANETHIOL OXIDASE"/>
    <property type="match status" value="1"/>
</dbReference>
<evidence type="ECO:0000256" key="2">
    <source>
        <dbReference type="ARBA" id="ARBA00005606"/>
    </source>
</evidence>
<sequence precursor="true">MVVPRFRTPALLGLALAILAAPAATRAETCLSPYVKRLDRPEKYLYVFCVDADAQENDFVITVDVDRASPSFGTIIHRLDLGSKGNETHHWGFTDDRTRIWAGGLFSSRIWILDVATDPAAPRVERVLDGVSAETGLSGPHTYYALPGRMLISFLGAADGGLPAALAEFTNDGEFIRRIDQPEEAPYGYDVAVKPELNRMVSSSFTPKRNYGKPFAEMSLDDFGDELVVWDFKSRTPLQVIEAGLAPLEVRWSLKPENDYGFTNCALDHSIYLFKGKGDGSYEAKKVADTAALPADLRQSPDDRYLYVSCFGGDEIQQWDVSDPERPVLASTVVPCVQPNMMHVTSDGKRMYVTNSLLSTLDRSGNFCVRLVHVGPDGMKVDPFFDVDLTGFETGPARGHDMLLN</sequence>
<comment type="similarity">
    <text evidence="2">Belongs to the selenium-binding protein family.</text>
</comment>
<evidence type="ECO:0000256" key="4">
    <source>
        <dbReference type="ARBA" id="ARBA00015601"/>
    </source>
</evidence>
<dbReference type="Pfam" id="PF05694">
    <property type="entry name" value="SBP56"/>
    <property type="match status" value="1"/>
</dbReference>